<organism evidence="3 4">
    <name type="scientific">Stylonychia lemnae</name>
    <name type="common">Ciliate</name>
    <dbReference type="NCBI Taxonomy" id="5949"/>
    <lineage>
        <taxon>Eukaryota</taxon>
        <taxon>Sar</taxon>
        <taxon>Alveolata</taxon>
        <taxon>Ciliophora</taxon>
        <taxon>Intramacronucleata</taxon>
        <taxon>Spirotrichea</taxon>
        <taxon>Stichotrichia</taxon>
        <taxon>Sporadotrichida</taxon>
        <taxon>Oxytrichidae</taxon>
        <taxon>Stylonychinae</taxon>
        <taxon>Stylonychia</taxon>
    </lineage>
</organism>
<sequence>MSIQDNPKNYTFQLMRAQESRVLLGKISNARPLIDNKSPKYQGSVGPMRNPSRSKNISRRREIEIENNALIQKMLKIMQVNFKQQCILKFKQRGTRSTNTSPMHKKNHSNSSSSAQLHNISHLPGGGVPAHLALNQSLNITQLNQQSIRHANNLSMLTSNSQQNSPGKVGSLNYYKRKKDIDHINQTNQQLLKALQNVKPSVNRGDLKNHESRIKKLKQHIGQVRYGSPPNFVFPVVSHNENHNYHSSQFVFVKNPSQINLRSSGSRTRQRSSQNLTNISSFAANQIANLEIRPQTSQAQSRKRLRNQQNQSADFNRTTRKSELLQIIQNDDLQQSSRISNRNLKISATGAIDEQISRQMEDSPNDELEYNPNDVKKRAITPVAQPTYKQQQRKIKSRSSKQPLSQSHKFNKKDLQIISSYQPSYLGNQPIYTSKTPAQQRRSPMNPQSYIGPIQTHFFQSKKFQKPQTAQSTKHIGQNAIHYQHINMFTNNLLDQSQDMSNHSTNKVKTSLNKHQDSTIKFIEPKIQISKVDESLNQNQVDFYSTKMLNLGDSPNNQEVLHQSPDFQNQYQLNAGSPVNKQKLNFDKESVLMNPQGNNNNSKVMKDLTDKQPIPNNQAGRTQAPKLARKNTRFDPIEEQKYSVKNQPKIGNQKSQVKNKELQQANAEKAIALLKNQKKIKEKAIHNAKRFIEILKQRVIYKKARMMQENNKKDRQVVGSLLGGLLGVNTSAAHPEGASISVRYSQDSFDLQDQGKYDGPKVEDKEAYEKYLQQNRANQLATRDLQAEEELIIQKGRKILNSLKLKIKTQKLEQNVKKFIEILREKVIETKQKEVVKKMFAKRFQARNLQKVAIQINKKEENSIIKQREEAKEKEEKAKQLASQFISNIQQEEDQQVDKSLEIIKKMKSNVQNHNNSHKQRNTQEHFNQMSKRCQQIVKGFINLLQRKVQIKVLVKKFIKVFKEQCQSKSKQISRMTTKREELKIFKNFATKFMIYGITSKQTNQINENDQEESISHRYSDDDHSIKSSIKSINEQDKKEIQDDIMRNQVENQSRQQPTNYKRSSTVQNSQSQNMNGIAQTDEEKAMLNSNQFITQIKTSQNQKQDNKVLVKKFVGIIKKNHHEVQVAKKAFNQMKSSVRNKQNFRMNTVFSLSSKSKKSFHSAQTVGISQIKDHEFHDAVKIEFRRLMARIFQLKENQRNTSIFVLYYTFEFKQRAMMLLQRAFKKNYGKKDEERAMYEDVRRFIFINQLRQKYLIQKGKMKAKEYVFRLRFLAQRKRNLKSQLLYLLEKNKENKDKALKYFIARLFQQKSYQAQVCYNPFVNNNLFVTDVKMYIAQLFQNQCDLIGRPRNIFKISNITPSQRQIRSFIAKQFQIKSYKIDQVKQMKVIGILKQKSSVKKQNALKFTQKLRASRQQLNIIKNQDIQDQIFKEFRIMLAKILTRNIAQRESRLEIHHITSKCVEEVLAIIRKYYKLNVSKKLTIKEDFQAIKGFLILNELRLKLRKDKGVWKAKEFMDILRYKIERNKNLKALIYLLLSQVSFKDQRIKQMKIALAMLFQQKSYKNYKRYDPFDQVSLQTRDIRLYIADMFQNNRNLQGRPINIFQRARLNKTFIITKRKVKFYLAKLFQQKRYVSVMKDVIDKFAIPKPKQNSLKMLYNKMKATKEDFIGLKNIKDQEFMKQVTQEFKKLFVKLFQLDEKERESRVYYKYFAQDFVKSVLHSLDLLMQRLQKQQAEPELIQAIKGFIQINVMRIKDRRQKGGLKAIEYMNRLRFFTERNKNWAKQIRYNLDICQNDVQRYQFIRLFIAKVFLRKSYEESVRTNPFKFNKLTVRQVKLFVTDLFQNNKNLVGRPLNIFAKARREGHMCPSQREIREYVAKTLQVKNKGKIISDVVAKMKNRPNQSQFQKMYQKVKAKTPEIIGIKNIKDPIFNTLIFTEFKRFLTKILQRRANQRGSQIFTIYLAQGFVNKTLTLMQELLKRLESKRQEATLQVALRGFLLLNNLKQKYQKEKALRKSKEYLNRLSFNINRKKNWGQQIKFCMVLQKTYLQKLKFMKRYIASLFQSKTYRQSVRENPFKYNHPTEKQVKLFICDLFQNKHNLLGRTANFFKWKLLKITEQKVRYFIAMRFQQKHYMYLDSKIYNIYKRVKTIFLVKRFSDYVMIRIRKIREKNNNLAAEMMKVLNEQLALNTSTDQTNSFQKYGINNMESISLGDINDSDQSISPEEKLMLSKMLSSSKQHIDEAKKDIKQKVGMFKNQMQKNFAKGMIRRISNNQVDVSSADLQNLANILQRNIKEEHATDNAKKFIQNIKTQQSQQERTAQNVKTFADKFKKNYGRAKIIEEE</sequence>
<reference evidence="3 4" key="1">
    <citation type="submission" date="2014-06" db="EMBL/GenBank/DDBJ databases">
        <authorList>
            <person name="Swart Estienne"/>
        </authorList>
    </citation>
    <scope>NUCLEOTIDE SEQUENCE [LARGE SCALE GENOMIC DNA]</scope>
    <source>
        <strain evidence="3 4">130c</strain>
    </source>
</reference>
<feature type="region of interest" description="Disordered" evidence="2">
    <location>
        <begin position="94"/>
        <end position="124"/>
    </location>
</feature>
<feature type="region of interest" description="Disordered" evidence="2">
    <location>
        <begin position="292"/>
        <end position="318"/>
    </location>
</feature>
<keyword evidence="1" id="KW-0175">Coiled coil</keyword>
<feature type="region of interest" description="Disordered" evidence="2">
    <location>
        <begin position="1051"/>
        <end position="1073"/>
    </location>
</feature>
<proteinExistence type="predicted"/>
<evidence type="ECO:0000256" key="2">
    <source>
        <dbReference type="SAM" id="MobiDB-lite"/>
    </source>
</evidence>
<feature type="coiled-coil region" evidence="1">
    <location>
        <begin position="657"/>
        <end position="684"/>
    </location>
</feature>
<accession>A0A078A8L3</accession>
<dbReference type="EMBL" id="CCKQ01005862">
    <property type="protein sequence ID" value="CDW77131.1"/>
    <property type="molecule type" value="Genomic_DNA"/>
</dbReference>
<keyword evidence="4" id="KW-1185">Reference proteome</keyword>
<feature type="region of interest" description="Disordered" evidence="2">
    <location>
        <begin position="34"/>
        <end position="57"/>
    </location>
</feature>
<evidence type="ECO:0000313" key="3">
    <source>
        <dbReference type="EMBL" id="CDW77131.1"/>
    </source>
</evidence>
<name>A0A078A8L3_STYLE</name>
<feature type="region of interest" description="Disordered" evidence="2">
    <location>
        <begin position="426"/>
        <end position="448"/>
    </location>
</feature>
<feature type="compositionally biased region" description="Polar residues" evidence="2">
    <location>
        <begin position="307"/>
        <end position="316"/>
    </location>
</feature>
<feature type="coiled-coil region" evidence="1">
    <location>
        <begin position="857"/>
        <end position="884"/>
    </location>
</feature>
<evidence type="ECO:0000256" key="1">
    <source>
        <dbReference type="SAM" id="Coils"/>
    </source>
</evidence>
<protein>
    <submittedName>
        <fullName evidence="3">Uncharacterized protein</fullName>
    </submittedName>
</protein>
<dbReference type="Proteomes" id="UP000039865">
    <property type="component" value="Unassembled WGS sequence"/>
</dbReference>
<dbReference type="InParanoid" id="A0A078A8L3"/>
<gene>
    <name evidence="3" type="primary">Contig7886.g8423</name>
    <name evidence="3" type="ORF">STYLEM_6100</name>
</gene>
<feature type="region of interest" description="Disordered" evidence="2">
    <location>
        <begin position="355"/>
        <end position="413"/>
    </location>
</feature>
<evidence type="ECO:0000313" key="4">
    <source>
        <dbReference type="Proteomes" id="UP000039865"/>
    </source>
</evidence>